<dbReference type="PANTHER" id="PTHR45639">
    <property type="entry name" value="HSC70CB, ISOFORM G-RELATED"/>
    <property type="match status" value="1"/>
</dbReference>
<dbReference type="Gene3D" id="3.30.420.40">
    <property type="match status" value="2"/>
</dbReference>
<dbReference type="EMBL" id="LSSK01000768">
    <property type="protein sequence ID" value="OMH81970.1"/>
    <property type="molecule type" value="Genomic_DNA"/>
</dbReference>
<keyword evidence="1" id="KW-0547">Nucleotide-binding</keyword>
<dbReference type="FunFam" id="3.30.420.40:FF:000171">
    <property type="entry name" value="Heat shock 70 kDa protein 4"/>
    <property type="match status" value="2"/>
</dbReference>
<gene>
    <name evidence="5" type="ORF">AX774_g1685</name>
    <name evidence="4" type="ORF">AX774_g4567</name>
</gene>
<dbReference type="PRINTS" id="PR00301">
    <property type="entry name" value="HEATSHOCK70"/>
</dbReference>
<dbReference type="Pfam" id="PF00012">
    <property type="entry name" value="HSP70"/>
    <property type="match status" value="1"/>
</dbReference>
<feature type="region of interest" description="Disordered" evidence="3">
    <location>
        <begin position="728"/>
        <end position="775"/>
    </location>
</feature>
<feature type="compositionally biased region" description="Low complexity" evidence="3">
    <location>
        <begin position="741"/>
        <end position="750"/>
    </location>
</feature>
<dbReference type="EMBL" id="LSSK01000149">
    <property type="protein sequence ID" value="OMH84778.1"/>
    <property type="molecule type" value="Genomic_DNA"/>
</dbReference>
<evidence type="ECO:0000256" key="2">
    <source>
        <dbReference type="ARBA" id="ARBA00022840"/>
    </source>
</evidence>
<dbReference type="SUPFAM" id="SSF100934">
    <property type="entry name" value="Heat shock protein 70kD (HSP70), C-terminal subdomain"/>
    <property type="match status" value="2"/>
</dbReference>
<evidence type="ECO:0000256" key="1">
    <source>
        <dbReference type="ARBA" id="ARBA00022741"/>
    </source>
</evidence>
<dbReference type="InterPro" id="IPR013126">
    <property type="entry name" value="Hsp_70_fam"/>
</dbReference>
<dbReference type="FunFam" id="3.30.30.30:FF:000002">
    <property type="entry name" value="Heat shock 70 kDa protein 4"/>
    <property type="match status" value="1"/>
</dbReference>
<dbReference type="OrthoDB" id="434160at2759"/>
<dbReference type="PANTHER" id="PTHR45639:SF4">
    <property type="entry name" value="HSC70CB, ISOFORM G"/>
    <property type="match status" value="1"/>
</dbReference>
<dbReference type="InterPro" id="IPR029048">
    <property type="entry name" value="HSP70_C_sf"/>
</dbReference>
<name>A0A1R1PUY9_ZANCU</name>
<dbReference type="Gene3D" id="3.30.30.30">
    <property type="match status" value="1"/>
</dbReference>
<keyword evidence="5" id="KW-0346">Stress response</keyword>
<keyword evidence="2" id="KW-0067">ATP-binding</keyword>
<reference evidence="6" key="2">
    <citation type="submission" date="2017-01" db="EMBL/GenBank/DDBJ databases">
        <authorList>
            <person name="Wang Y."/>
            <person name="White M."/>
            <person name="Kvist S."/>
            <person name="Moncalvo J.-M."/>
        </authorList>
    </citation>
    <scope>NUCLEOTIDE SEQUENCE [LARGE SCALE GENOMIC DNA]</scope>
    <source>
        <strain evidence="6">COL-18-3</strain>
    </source>
</reference>
<dbReference type="GO" id="GO:0005634">
    <property type="term" value="C:nucleus"/>
    <property type="evidence" value="ECO:0007669"/>
    <property type="project" value="TreeGrafter"/>
</dbReference>
<dbReference type="GO" id="GO:0005524">
    <property type="term" value="F:ATP binding"/>
    <property type="evidence" value="ECO:0007669"/>
    <property type="project" value="UniProtKB-KW"/>
</dbReference>
<dbReference type="Gene3D" id="2.60.34.10">
    <property type="entry name" value="Substrate Binding Domain Of DNAk, Chain A, domain 1"/>
    <property type="match status" value="1"/>
</dbReference>
<comment type="caution">
    <text evidence="5">The sequence shown here is derived from an EMBL/GenBank/DDBJ whole genome shotgun (WGS) entry which is preliminary data.</text>
</comment>
<evidence type="ECO:0000313" key="6">
    <source>
        <dbReference type="Proteomes" id="UP000188320"/>
    </source>
</evidence>
<dbReference type="InterPro" id="IPR043129">
    <property type="entry name" value="ATPase_NBD"/>
</dbReference>
<organism evidence="5 6">
    <name type="scientific">Zancudomyces culisetae</name>
    <name type="common">Gut fungus</name>
    <name type="synonym">Smittium culisetae</name>
    <dbReference type="NCBI Taxonomy" id="1213189"/>
    <lineage>
        <taxon>Eukaryota</taxon>
        <taxon>Fungi</taxon>
        <taxon>Fungi incertae sedis</taxon>
        <taxon>Zoopagomycota</taxon>
        <taxon>Kickxellomycotina</taxon>
        <taxon>Harpellomycetes</taxon>
        <taxon>Harpellales</taxon>
        <taxon>Legeriomycetaceae</taxon>
        <taxon>Zancudomyces</taxon>
    </lineage>
</organism>
<dbReference type="SUPFAM" id="SSF53067">
    <property type="entry name" value="Actin-like ATPase domain"/>
    <property type="match status" value="2"/>
</dbReference>
<sequence>MSVVGFDIGTLQSVVAVARNRGIDILTNDVSNRTTPTMVSFGSRSRNIGEMAKNLEMGNFRNTVTGLKRLIGRSVDEEGIQEEGKYFGAKIVDVDGEVGVEVDYRGERTKFSATQLYAMYLVKLKETAAKELKNKSLYTVLSVPGWYTDRQRRCVLQACEIAGLNCLRLMNDYMASALSYGITKTDLPEDKARNVVFVDMGYSTFTVAVVAFKKGESTVLSTAYSRNCGGRDLDTALVEHFKKVFGQKYKIDIDSNAKAGLRLRAGCEKLKKMLSANPVSNISVESIMEDIDVSATMRREEFEELIEPVLKRMDAPLQQALADAGVPLSDIYAVETVGGSIRVPAVKKRLSEQMQKELSFTLNQDEAVARGCAFQCAMLSPVFRVREFAVNDIAAYPITFKWDRVPEDEDVELEIFPSKNKIPSTKLSTFVRSSDFSVSAEYSSVENLIAGANPHLLDFSISKVEPNSTVKVKARLDLNGVINITSAYSVEEKEVEEVIESQTPPAEGEEPMQQTRMVRKLVKKADLPVEQTAHCYSPAQLDVYKKAEAQMFESDLQVVLAENAKNSLEEYIYDIRSKVDGKYAPFVDPSTKDSYVSLLNDTEDWVYSEEAESSSYTVFNDKLSALKQTGDLITERAVEHEKRPAKSKELRDAIYFWSDLAMSKDAKYDHISNDDRQKVCALAEKAQEWLDDASIRQKGLKLYESPVLFTYQIENELQTLARGASTIMNKPKPAPVPVPTPAAETTPSAESKTDSNANPENSKDDTTTPSEMDVD</sequence>
<dbReference type="Gene3D" id="3.90.640.10">
    <property type="entry name" value="Actin, Chain A, domain 4"/>
    <property type="match status" value="1"/>
</dbReference>
<protein>
    <submittedName>
        <fullName evidence="5">Heat shock protein-like protein</fullName>
    </submittedName>
</protein>
<dbReference type="Gene3D" id="1.20.1270.10">
    <property type="match status" value="1"/>
</dbReference>
<dbReference type="Proteomes" id="UP000188320">
    <property type="component" value="Unassembled WGS sequence"/>
</dbReference>
<keyword evidence="6" id="KW-1185">Reference proteome</keyword>
<evidence type="ECO:0000256" key="3">
    <source>
        <dbReference type="SAM" id="MobiDB-lite"/>
    </source>
</evidence>
<dbReference type="GO" id="GO:0005829">
    <property type="term" value="C:cytosol"/>
    <property type="evidence" value="ECO:0007669"/>
    <property type="project" value="TreeGrafter"/>
</dbReference>
<dbReference type="InterPro" id="IPR029047">
    <property type="entry name" value="HSP70_peptide-bd_sf"/>
</dbReference>
<dbReference type="FunFam" id="3.90.640.10:FF:000004">
    <property type="entry name" value="Heat shock 70 kDa protein 4"/>
    <property type="match status" value="1"/>
</dbReference>
<evidence type="ECO:0000313" key="5">
    <source>
        <dbReference type="EMBL" id="OMH84778.1"/>
    </source>
</evidence>
<dbReference type="AlphaFoldDB" id="A0A1R1PUY9"/>
<reference evidence="5" key="1">
    <citation type="submission" date="2017-01" db="EMBL/GenBank/DDBJ databases">
        <authorList>
            <person name="Mah S.A."/>
            <person name="Swanson W.J."/>
            <person name="Moy G.W."/>
            <person name="Vacquier V.D."/>
        </authorList>
    </citation>
    <scope>NUCLEOTIDE SEQUENCE [LARGE SCALE GENOMIC DNA]</scope>
    <source>
        <strain evidence="5">COL-18-3</strain>
    </source>
</reference>
<dbReference type="SUPFAM" id="SSF100920">
    <property type="entry name" value="Heat shock protein 70kD (HSP70), peptide-binding domain"/>
    <property type="match status" value="1"/>
</dbReference>
<dbReference type="FunFam" id="1.20.1270.10:FF:000002">
    <property type="entry name" value="Heat shock 70 kDa protein 4"/>
    <property type="match status" value="1"/>
</dbReference>
<accession>A0A1R1PUY9</accession>
<evidence type="ECO:0000313" key="4">
    <source>
        <dbReference type="EMBL" id="OMH81970.1"/>
    </source>
</evidence>
<proteinExistence type="predicted"/>
<dbReference type="GO" id="GO:0140662">
    <property type="term" value="F:ATP-dependent protein folding chaperone"/>
    <property type="evidence" value="ECO:0007669"/>
    <property type="project" value="InterPro"/>
</dbReference>